<keyword evidence="2" id="KW-1185">Reference proteome</keyword>
<sequence>MRYKICLLWATLLCLIILFYINATNVVFVNNSVLKPTATSEKFDSFEDCTSEPVESYFQLRGNYMVFYNYAQAYATFKCHETITYTTHADYTFLGNVETLVDRWNGPVSIAVYAPGDDFVIALKSIAYLRDCRNPKIKKFVTFHIFFDTDHYPAEENIAKPFNDQYDCDLEAPYIGNKSESYRIKNKLLYPINVARNVARVTAQTYYIFPSDIELYTVRNFPERFLQMIRENPQYENRTRPAVFVLPIFEITADSNVPDTKTELQKMIKKKTAITFHAKLCPACHRIPQYTKWIATKESEDLYVFTSTSRTGSHKHWEPFYVGTQKEPLFDERLSWEGQSNKITQGYAMCLLNYEYMVLDNAFLIHKPGIKKYKEQLSKYGKVVSKANAFIKKVIKPQLQKLYGDRKDCFL</sequence>
<evidence type="ECO:0000313" key="1">
    <source>
        <dbReference type="EMBL" id="KAK9745802.1"/>
    </source>
</evidence>
<evidence type="ECO:0000313" key="2">
    <source>
        <dbReference type="Proteomes" id="UP001458880"/>
    </source>
</evidence>
<accession>A0AAW1MDY4</accession>
<dbReference type="PANTHER" id="PTHR47412:SF1">
    <property type="entry name" value="FI01434P-RELATED"/>
    <property type="match status" value="1"/>
</dbReference>
<dbReference type="Pfam" id="PF13896">
    <property type="entry name" value="Glyco_transf_49"/>
    <property type="match status" value="1"/>
</dbReference>
<gene>
    <name evidence="1" type="ORF">QE152_g6614</name>
</gene>
<reference evidence="1 2" key="1">
    <citation type="journal article" date="2024" name="BMC Genomics">
        <title>De novo assembly and annotation of Popillia japonica's genome with initial clues to its potential as an invasive pest.</title>
        <authorList>
            <person name="Cucini C."/>
            <person name="Boschi S."/>
            <person name="Funari R."/>
            <person name="Cardaioli E."/>
            <person name="Iannotti N."/>
            <person name="Marturano G."/>
            <person name="Paoli F."/>
            <person name="Bruttini M."/>
            <person name="Carapelli A."/>
            <person name="Frati F."/>
            <person name="Nardi F."/>
        </authorList>
    </citation>
    <scope>NUCLEOTIDE SEQUENCE [LARGE SCALE GENOMIC DNA]</scope>
    <source>
        <strain evidence="1">DMR45628</strain>
    </source>
</reference>
<evidence type="ECO:0008006" key="3">
    <source>
        <dbReference type="Google" id="ProtNLM"/>
    </source>
</evidence>
<name>A0AAW1MDY4_POPJA</name>
<organism evidence="1 2">
    <name type="scientific">Popillia japonica</name>
    <name type="common">Japanese beetle</name>
    <dbReference type="NCBI Taxonomy" id="7064"/>
    <lineage>
        <taxon>Eukaryota</taxon>
        <taxon>Metazoa</taxon>
        <taxon>Ecdysozoa</taxon>
        <taxon>Arthropoda</taxon>
        <taxon>Hexapoda</taxon>
        <taxon>Insecta</taxon>
        <taxon>Pterygota</taxon>
        <taxon>Neoptera</taxon>
        <taxon>Endopterygota</taxon>
        <taxon>Coleoptera</taxon>
        <taxon>Polyphaga</taxon>
        <taxon>Scarabaeiformia</taxon>
        <taxon>Scarabaeidae</taxon>
        <taxon>Rutelinae</taxon>
        <taxon>Popillia</taxon>
    </lineage>
</organism>
<dbReference type="AlphaFoldDB" id="A0AAW1MDY4"/>
<protein>
    <recommendedName>
        <fullName evidence="3">N-acetyllactosaminide beta-1,3-N-acetylglucosaminyltransferase</fullName>
    </recommendedName>
</protein>
<dbReference type="PANTHER" id="PTHR47412">
    <property type="entry name" value="FI01434P-RELATED"/>
    <property type="match status" value="1"/>
</dbReference>
<comment type="caution">
    <text evidence="1">The sequence shown here is derived from an EMBL/GenBank/DDBJ whole genome shotgun (WGS) entry which is preliminary data.</text>
</comment>
<proteinExistence type="predicted"/>
<dbReference type="Proteomes" id="UP001458880">
    <property type="component" value="Unassembled WGS sequence"/>
</dbReference>
<dbReference type="EMBL" id="JASPKY010000045">
    <property type="protein sequence ID" value="KAK9745802.1"/>
    <property type="molecule type" value="Genomic_DNA"/>
</dbReference>